<evidence type="ECO:0000313" key="8">
    <source>
        <dbReference type="Proteomes" id="UP000178059"/>
    </source>
</evidence>
<comment type="similarity">
    <text evidence="6">Belongs to the HepT RNase toxin family.</text>
</comment>
<dbReference type="InterPro" id="IPR051813">
    <property type="entry name" value="HepT_RNase_toxin"/>
</dbReference>
<evidence type="ECO:0000256" key="1">
    <source>
        <dbReference type="ARBA" id="ARBA00022553"/>
    </source>
</evidence>
<dbReference type="InterPro" id="IPR037038">
    <property type="entry name" value="HepT-like_sf"/>
</dbReference>
<organism evidence="7 8">
    <name type="scientific">Candidatus Nomurabacteria bacterium RIFCSPHIGHO2_01_FULL_42_16</name>
    <dbReference type="NCBI Taxonomy" id="1801743"/>
    <lineage>
        <taxon>Bacteria</taxon>
        <taxon>Candidatus Nomuraibacteriota</taxon>
    </lineage>
</organism>
<dbReference type="Proteomes" id="UP000178059">
    <property type="component" value="Unassembled WGS sequence"/>
</dbReference>
<evidence type="ECO:0000313" key="7">
    <source>
        <dbReference type="EMBL" id="OGI68964.1"/>
    </source>
</evidence>
<dbReference type="PANTHER" id="PTHR34139:SF1">
    <property type="entry name" value="RNASE MJ1380-RELATED"/>
    <property type="match status" value="1"/>
</dbReference>
<dbReference type="Pfam" id="PF01934">
    <property type="entry name" value="HepT-like"/>
    <property type="match status" value="1"/>
</dbReference>
<keyword evidence="5" id="KW-0378">Hydrolase</keyword>
<keyword evidence="3" id="KW-0540">Nuclease</keyword>
<dbReference type="GO" id="GO:0110001">
    <property type="term" value="C:toxin-antitoxin complex"/>
    <property type="evidence" value="ECO:0007669"/>
    <property type="project" value="InterPro"/>
</dbReference>
<reference evidence="7 8" key="1">
    <citation type="journal article" date="2016" name="Nat. Commun.">
        <title>Thousands of microbial genomes shed light on interconnected biogeochemical processes in an aquifer system.</title>
        <authorList>
            <person name="Anantharaman K."/>
            <person name="Brown C.T."/>
            <person name="Hug L.A."/>
            <person name="Sharon I."/>
            <person name="Castelle C.J."/>
            <person name="Probst A.J."/>
            <person name="Thomas B.C."/>
            <person name="Singh A."/>
            <person name="Wilkins M.J."/>
            <person name="Karaoz U."/>
            <person name="Brodie E.L."/>
            <person name="Williams K.H."/>
            <person name="Hubbard S.S."/>
            <person name="Banfield J.F."/>
        </authorList>
    </citation>
    <scope>NUCLEOTIDE SEQUENCE [LARGE SCALE GENOMIC DNA]</scope>
</reference>
<evidence type="ECO:0008006" key="9">
    <source>
        <dbReference type="Google" id="ProtNLM"/>
    </source>
</evidence>
<dbReference type="Gene3D" id="1.20.120.580">
    <property type="entry name" value="bsu32300-like"/>
    <property type="match status" value="1"/>
</dbReference>
<dbReference type="GO" id="GO:0004540">
    <property type="term" value="F:RNA nuclease activity"/>
    <property type="evidence" value="ECO:0007669"/>
    <property type="project" value="InterPro"/>
</dbReference>
<dbReference type="STRING" id="1801743.A2824_02880"/>
<evidence type="ECO:0000256" key="4">
    <source>
        <dbReference type="ARBA" id="ARBA00022741"/>
    </source>
</evidence>
<keyword evidence="1" id="KW-0597">Phosphoprotein</keyword>
<dbReference type="GO" id="GO:0000166">
    <property type="term" value="F:nucleotide binding"/>
    <property type="evidence" value="ECO:0007669"/>
    <property type="project" value="UniProtKB-KW"/>
</dbReference>
<sequence>MIERDVNLYIEDIFDAIDKINSYVLVHKDGGELKNDKKTYEAVMMNFIIIGEAIKNIYEQVREKYPKVEWKEIMDMRNMLVHEYWGIDEKVVWDTIKKDLPELKEILLRIKKGLN</sequence>
<name>A0A1F6VH73_9BACT</name>
<dbReference type="AlphaFoldDB" id="A0A1F6VH73"/>
<keyword evidence="4" id="KW-0547">Nucleotide-binding</keyword>
<keyword evidence="2" id="KW-1277">Toxin-antitoxin system</keyword>
<dbReference type="EMBL" id="MFTT01000036">
    <property type="protein sequence ID" value="OGI68964.1"/>
    <property type="molecule type" value="Genomic_DNA"/>
</dbReference>
<evidence type="ECO:0000256" key="3">
    <source>
        <dbReference type="ARBA" id="ARBA00022722"/>
    </source>
</evidence>
<dbReference type="InterPro" id="IPR008201">
    <property type="entry name" value="HepT-like"/>
</dbReference>
<proteinExistence type="inferred from homology"/>
<dbReference type="SUPFAM" id="SSF81593">
    <property type="entry name" value="Nucleotidyltransferase substrate binding subunit/domain"/>
    <property type="match status" value="1"/>
</dbReference>
<evidence type="ECO:0000256" key="6">
    <source>
        <dbReference type="ARBA" id="ARBA00024207"/>
    </source>
</evidence>
<evidence type="ECO:0000256" key="5">
    <source>
        <dbReference type="ARBA" id="ARBA00022801"/>
    </source>
</evidence>
<gene>
    <name evidence="7" type="ORF">A2824_02880</name>
</gene>
<protein>
    <recommendedName>
        <fullName evidence="9">DUF86 domain-containing protein</fullName>
    </recommendedName>
</protein>
<evidence type="ECO:0000256" key="2">
    <source>
        <dbReference type="ARBA" id="ARBA00022649"/>
    </source>
</evidence>
<comment type="caution">
    <text evidence="7">The sequence shown here is derived from an EMBL/GenBank/DDBJ whole genome shotgun (WGS) entry which is preliminary data.</text>
</comment>
<accession>A0A1F6VH73</accession>
<dbReference type="GO" id="GO:0016787">
    <property type="term" value="F:hydrolase activity"/>
    <property type="evidence" value="ECO:0007669"/>
    <property type="project" value="UniProtKB-KW"/>
</dbReference>
<dbReference type="PANTHER" id="PTHR34139">
    <property type="entry name" value="UPF0331 PROTEIN MJ0127"/>
    <property type="match status" value="1"/>
</dbReference>